<dbReference type="Proteomes" id="UP001369247">
    <property type="component" value="Unassembled WGS sequence"/>
</dbReference>
<organism evidence="3">
    <name type="scientific">Methanothermobacter wolfeii</name>
    <name type="common">Methanobacterium wolfei</name>
    <dbReference type="NCBI Taxonomy" id="145261"/>
    <lineage>
        <taxon>Archaea</taxon>
        <taxon>Methanobacteriati</taxon>
        <taxon>Methanobacteriota</taxon>
        <taxon>Methanomada group</taxon>
        <taxon>Methanobacteria</taxon>
        <taxon>Methanobacteriales</taxon>
        <taxon>Methanobacteriaceae</taxon>
        <taxon>Methanothermobacter</taxon>
    </lineage>
</organism>
<feature type="domain" description="Flavodoxin-like" evidence="1">
    <location>
        <begin position="2"/>
        <end position="118"/>
    </location>
</feature>
<dbReference type="GeneID" id="58977993"/>
<dbReference type="GO" id="GO:0009055">
    <property type="term" value="F:electron transfer activity"/>
    <property type="evidence" value="ECO:0007669"/>
    <property type="project" value="InterPro"/>
</dbReference>
<dbReference type="SUPFAM" id="SSF52218">
    <property type="entry name" value="Flavoproteins"/>
    <property type="match status" value="1"/>
</dbReference>
<dbReference type="Proteomes" id="UP001065373">
    <property type="component" value="Chromosome"/>
</dbReference>
<sequence length="156" mass="17536">MKTLLVYYSRTGNTRDVASKIAGEMECDVEEIRDTQKRSGIIGTLKSLYQALRETDTVLEPYSRDPADYDLVIIGTPVWAGKPSVPVSTYLKENRSKIKKAAFFCTYGGTGEEGTFRRMAEILESEPLQTMAITEKEMKEGTCDCKIEPFVRELTS</sequence>
<accession>A0A9E7UNE6</accession>
<evidence type="ECO:0000313" key="3">
    <source>
        <dbReference type="EMBL" id="UXH32046.1"/>
    </source>
</evidence>
<reference evidence="2 4" key="2">
    <citation type="submission" date="2023-12" db="EMBL/GenBank/DDBJ databases">
        <title>Phenotypic and Genomic Characterization of Methanothermobacter wolfeii Strain BSEL, a CO2-Capturing Archaeon with Minimal Nutrient Requirements.</title>
        <authorList>
            <person name="Ale Enriquez F."/>
            <person name="Ahring B.K."/>
        </authorList>
    </citation>
    <scope>NUCLEOTIDE SEQUENCE [LARGE SCALE GENOMIC DNA]</scope>
    <source>
        <strain evidence="2 4">BSEL-1</strain>
    </source>
</reference>
<gene>
    <name evidence="3" type="ORF">N5910_01740</name>
    <name evidence="2" type="ORF">U2150_05750</name>
</gene>
<dbReference type="RefSeq" id="WP_074358470.1">
    <property type="nucleotide sequence ID" value="NZ_CP104550.1"/>
</dbReference>
<evidence type="ECO:0000259" key="1">
    <source>
        <dbReference type="Pfam" id="PF12682"/>
    </source>
</evidence>
<dbReference type="PANTHER" id="PTHR39201:SF1">
    <property type="entry name" value="FLAVODOXIN-LIKE DOMAIN-CONTAINING PROTEIN"/>
    <property type="match status" value="1"/>
</dbReference>
<protein>
    <submittedName>
        <fullName evidence="3">Flavodoxin</fullName>
    </submittedName>
</protein>
<dbReference type="AlphaFoldDB" id="A0A9E7UNE6"/>
<dbReference type="InterPro" id="IPR008254">
    <property type="entry name" value="Flavodoxin/NO_synth"/>
</dbReference>
<proteinExistence type="predicted"/>
<evidence type="ECO:0000313" key="2">
    <source>
        <dbReference type="EMBL" id="MEJ8542991.1"/>
    </source>
</evidence>
<dbReference type="InterPro" id="IPR029039">
    <property type="entry name" value="Flavoprotein-like_sf"/>
</dbReference>
<reference evidence="3" key="1">
    <citation type="submission" date="2022-09" db="EMBL/GenBank/DDBJ databases">
        <title>Characterization of three MwoI isoschizomers from sequenced genome and metagenomes.</title>
        <authorList>
            <person name="Fomenkov A."/>
            <person name="Xu S.Y."/>
            <person name="Roberts R.J."/>
        </authorList>
    </citation>
    <scope>NUCLEOTIDE SEQUENCE</scope>
    <source>
        <strain evidence="3">DSM 2970</strain>
    </source>
</reference>
<dbReference type="EMBL" id="JAXUHJ010000009">
    <property type="protein sequence ID" value="MEJ8542991.1"/>
    <property type="molecule type" value="Genomic_DNA"/>
</dbReference>
<dbReference type="PROSITE" id="PS00201">
    <property type="entry name" value="FLAVODOXIN"/>
    <property type="match status" value="1"/>
</dbReference>
<dbReference type="SMR" id="A0A9E7UNE6"/>
<dbReference type="PANTHER" id="PTHR39201">
    <property type="entry name" value="EXPORTED PROTEIN-RELATED"/>
    <property type="match status" value="1"/>
</dbReference>
<dbReference type="GeneID" id="75105934"/>
<dbReference type="EMBL" id="CP104550">
    <property type="protein sequence ID" value="UXH32046.1"/>
    <property type="molecule type" value="Genomic_DNA"/>
</dbReference>
<dbReference type="GO" id="GO:0010181">
    <property type="term" value="F:FMN binding"/>
    <property type="evidence" value="ECO:0007669"/>
    <property type="project" value="InterPro"/>
</dbReference>
<dbReference type="Gene3D" id="3.40.50.360">
    <property type="match status" value="1"/>
</dbReference>
<dbReference type="Pfam" id="PF12682">
    <property type="entry name" value="Flavodoxin_4"/>
    <property type="match status" value="1"/>
</dbReference>
<dbReference type="InterPro" id="IPR001226">
    <property type="entry name" value="Flavodoxin_CS"/>
</dbReference>
<dbReference type="KEGG" id="mwo:MWSIV6_0332"/>
<name>A0A9E7UNE6_METWO</name>
<evidence type="ECO:0000313" key="4">
    <source>
        <dbReference type="Proteomes" id="UP001369247"/>
    </source>
</evidence>
<keyword evidence="4" id="KW-1185">Reference proteome</keyword>